<dbReference type="InParanoid" id="E5A7P1"/>
<accession>E5A7P1</accession>
<reference evidence="2" key="1">
    <citation type="journal article" date="2011" name="Nat. Commun.">
        <title>Effector diversification within compartments of the Leptosphaeria maculans genome affected by Repeat-Induced Point mutations.</title>
        <authorList>
            <person name="Rouxel T."/>
            <person name="Grandaubert J."/>
            <person name="Hane J.K."/>
            <person name="Hoede C."/>
            <person name="van de Wouw A.P."/>
            <person name="Couloux A."/>
            <person name="Dominguez V."/>
            <person name="Anthouard V."/>
            <person name="Bally P."/>
            <person name="Bourras S."/>
            <person name="Cozijnsen A.J."/>
            <person name="Ciuffetti L.M."/>
            <person name="Degrave A."/>
            <person name="Dilmaghani A."/>
            <person name="Duret L."/>
            <person name="Fudal I."/>
            <person name="Goodwin S.B."/>
            <person name="Gout L."/>
            <person name="Glaser N."/>
            <person name="Linglin J."/>
            <person name="Kema G.H.J."/>
            <person name="Lapalu N."/>
            <person name="Lawrence C.B."/>
            <person name="May K."/>
            <person name="Meyer M."/>
            <person name="Ollivier B."/>
            <person name="Poulain J."/>
            <person name="Schoch C.L."/>
            <person name="Simon A."/>
            <person name="Spatafora J.W."/>
            <person name="Stachowiak A."/>
            <person name="Turgeon B.G."/>
            <person name="Tyler B.M."/>
            <person name="Vincent D."/>
            <person name="Weissenbach J."/>
            <person name="Amselem J."/>
            <person name="Quesneville H."/>
            <person name="Oliver R.P."/>
            <person name="Wincker P."/>
            <person name="Balesdent M.-H."/>
            <person name="Howlett B.J."/>
        </authorList>
    </citation>
    <scope>NUCLEOTIDE SEQUENCE [LARGE SCALE GENOMIC DNA]</scope>
    <source>
        <strain evidence="2">JN3 / isolate v23.1.3 / race Av1-4-5-6-7-8</strain>
    </source>
</reference>
<evidence type="ECO:0000313" key="2">
    <source>
        <dbReference type="Proteomes" id="UP000002668"/>
    </source>
</evidence>
<keyword evidence="2" id="KW-1185">Reference proteome</keyword>
<proteinExistence type="predicted"/>
<dbReference type="VEuPathDB" id="FungiDB:LEMA_P088750.1"/>
<gene>
    <name evidence="1" type="ORF">LEMA_P088750.1</name>
</gene>
<sequence>MDRHRRAHPLFSHRLVAMRTTSTVPPWSPSGIYPTQCSIRLSSRSTLDCSANTVHRASTKRSAQRVWLDGFPASRARPTATGPVRWDMGERVVHQRPTRNFRRCRNRPRSALLLPSFRGRGLRCPSLSVSHRPFAAPHHTNPNLYNSLQPVTETQIASLGRPGCNQCLDPAKSTYGIPSTGAFYFFGTTKAGNVVAKAHADMIAVYDLAISNSEVPEMARTAHQPLLSVARYEASNDFQ</sequence>
<organism evidence="1 2">
    <name type="scientific">Leptosphaeria maculans (strain JN3 / isolate v23.1.3 / race Av1-4-5-6-7-8)</name>
    <name type="common">Blackleg fungus</name>
    <name type="synonym">Phoma lingam</name>
    <dbReference type="NCBI Taxonomy" id="985895"/>
    <lineage>
        <taxon>Eukaryota</taxon>
        <taxon>Fungi</taxon>
        <taxon>Dikarya</taxon>
        <taxon>Ascomycota</taxon>
        <taxon>Pezizomycotina</taxon>
        <taxon>Dothideomycetes</taxon>
        <taxon>Pleosporomycetidae</taxon>
        <taxon>Pleosporales</taxon>
        <taxon>Pleosporineae</taxon>
        <taxon>Leptosphaeriaceae</taxon>
        <taxon>Plenodomus</taxon>
        <taxon>Plenodomus lingam/Leptosphaeria maculans species complex</taxon>
    </lineage>
</organism>
<dbReference type="EMBL" id="FP929136">
    <property type="protein sequence ID" value="CBX99636.1"/>
    <property type="molecule type" value="Genomic_DNA"/>
</dbReference>
<dbReference type="Proteomes" id="UP000002668">
    <property type="component" value="Genome"/>
</dbReference>
<dbReference type="HOGENOM" id="CLU_1161336_0_0_1"/>
<evidence type="ECO:0000313" key="1">
    <source>
        <dbReference type="EMBL" id="CBX99636.1"/>
    </source>
</evidence>
<dbReference type="AlphaFoldDB" id="E5A7P1"/>
<name>E5A7P1_LEPMJ</name>
<protein>
    <submittedName>
        <fullName evidence="1">Uncharacterized protein</fullName>
    </submittedName>
</protein>